<dbReference type="PANTHER" id="PTHR43433">
    <property type="entry name" value="HYDROLASE, ALPHA/BETA FOLD FAMILY PROTEIN"/>
    <property type="match status" value="1"/>
</dbReference>
<evidence type="ECO:0000313" key="2">
    <source>
        <dbReference type="EMBL" id="THV07808.1"/>
    </source>
</evidence>
<evidence type="ECO:0000313" key="3">
    <source>
        <dbReference type="Proteomes" id="UP000297245"/>
    </source>
</evidence>
<proteinExistence type="predicted"/>
<accession>A0A4S8MWT5</accession>
<dbReference type="Proteomes" id="UP000297245">
    <property type="component" value="Unassembled WGS sequence"/>
</dbReference>
<dbReference type="Gene3D" id="3.40.50.1820">
    <property type="entry name" value="alpha/beta hydrolase"/>
    <property type="match status" value="1"/>
</dbReference>
<keyword evidence="2" id="KW-0378">Hydrolase</keyword>
<dbReference type="InterPro" id="IPR029058">
    <property type="entry name" value="AB_hydrolase_fold"/>
</dbReference>
<dbReference type="SUPFAM" id="SSF53474">
    <property type="entry name" value="alpha/beta-Hydrolases"/>
    <property type="match status" value="1"/>
</dbReference>
<dbReference type="OrthoDB" id="8119704at2759"/>
<dbReference type="PANTHER" id="PTHR43433:SF5">
    <property type="entry name" value="AB HYDROLASE-1 DOMAIN-CONTAINING PROTEIN"/>
    <property type="match status" value="1"/>
</dbReference>
<keyword evidence="3" id="KW-1185">Reference proteome</keyword>
<dbReference type="GO" id="GO:0016787">
    <property type="term" value="F:hydrolase activity"/>
    <property type="evidence" value="ECO:0007669"/>
    <property type="project" value="UniProtKB-KW"/>
</dbReference>
<dbReference type="InterPro" id="IPR000073">
    <property type="entry name" value="AB_hydrolase_1"/>
</dbReference>
<evidence type="ECO:0000259" key="1">
    <source>
        <dbReference type="Pfam" id="PF00561"/>
    </source>
</evidence>
<dbReference type="Pfam" id="PF00561">
    <property type="entry name" value="Abhydrolase_1"/>
    <property type="match status" value="1"/>
</dbReference>
<feature type="domain" description="AB hydrolase-1" evidence="1">
    <location>
        <begin position="34"/>
        <end position="274"/>
    </location>
</feature>
<gene>
    <name evidence="2" type="ORF">K435DRAFT_170166</name>
</gene>
<protein>
    <submittedName>
        <fullName evidence="2">Alpha/beta-hydrolase</fullName>
    </submittedName>
</protein>
<sequence length="313" mass="34829">MTTVSCVFSSFELPAGGRLSYTILGSSLLGSVQPIVLVQGMSMLKGDWERLSTPLAEHRPVLLYDHRGMGESTCPPSTIEDISIETMARDLLQLLIHLGWKDVAICGWSMGGVIVQQLLVLPFHKTDPSPLPFNVSHVFLASTRSVVLKTQHSLQKLNLSPALGNAGQAQTNPTSRSPAERRAIAKGILQTSFDPEWLQMHEKRFEAIVERWVSESRPLPVIAKQQRAVSTFDFEDLLSSIPSEIKIVVIHGELDQIIPFSAGSEISERIKHARFIGQGPEKGQVPSYVFGHHWFEYFDVQVWVDIIEKVLGK</sequence>
<dbReference type="EMBL" id="ML179036">
    <property type="protein sequence ID" value="THV07808.1"/>
    <property type="molecule type" value="Genomic_DNA"/>
</dbReference>
<name>A0A4S8MWT5_DENBC</name>
<dbReference type="InterPro" id="IPR050471">
    <property type="entry name" value="AB_hydrolase"/>
</dbReference>
<dbReference type="AlphaFoldDB" id="A0A4S8MWT5"/>
<reference evidence="2 3" key="1">
    <citation type="journal article" date="2019" name="Nat. Ecol. Evol.">
        <title>Megaphylogeny resolves global patterns of mushroom evolution.</title>
        <authorList>
            <person name="Varga T."/>
            <person name="Krizsan K."/>
            <person name="Foldi C."/>
            <person name="Dima B."/>
            <person name="Sanchez-Garcia M."/>
            <person name="Sanchez-Ramirez S."/>
            <person name="Szollosi G.J."/>
            <person name="Szarkandi J.G."/>
            <person name="Papp V."/>
            <person name="Albert L."/>
            <person name="Andreopoulos W."/>
            <person name="Angelini C."/>
            <person name="Antonin V."/>
            <person name="Barry K.W."/>
            <person name="Bougher N.L."/>
            <person name="Buchanan P."/>
            <person name="Buyck B."/>
            <person name="Bense V."/>
            <person name="Catcheside P."/>
            <person name="Chovatia M."/>
            <person name="Cooper J."/>
            <person name="Damon W."/>
            <person name="Desjardin D."/>
            <person name="Finy P."/>
            <person name="Geml J."/>
            <person name="Haridas S."/>
            <person name="Hughes K."/>
            <person name="Justo A."/>
            <person name="Karasinski D."/>
            <person name="Kautmanova I."/>
            <person name="Kiss B."/>
            <person name="Kocsube S."/>
            <person name="Kotiranta H."/>
            <person name="LaButti K.M."/>
            <person name="Lechner B.E."/>
            <person name="Liimatainen K."/>
            <person name="Lipzen A."/>
            <person name="Lukacs Z."/>
            <person name="Mihaltcheva S."/>
            <person name="Morgado L.N."/>
            <person name="Niskanen T."/>
            <person name="Noordeloos M.E."/>
            <person name="Ohm R.A."/>
            <person name="Ortiz-Santana B."/>
            <person name="Ovrebo C."/>
            <person name="Racz N."/>
            <person name="Riley R."/>
            <person name="Savchenko A."/>
            <person name="Shiryaev A."/>
            <person name="Soop K."/>
            <person name="Spirin V."/>
            <person name="Szebenyi C."/>
            <person name="Tomsovsky M."/>
            <person name="Tulloss R.E."/>
            <person name="Uehling J."/>
            <person name="Grigoriev I.V."/>
            <person name="Vagvolgyi C."/>
            <person name="Papp T."/>
            <person name="Martin F.M."/>
            <person name="Miettinen O."/>
            <person name="Hibbett D.S."/>
            <person name="Nagy L.G."/>
        </authorList>
    </citation>
    <scope>NUCLEOTIDE SEQUENCE [LARGE SCALE GENOMIC DNA]</scope>
    <source>
        <strain evidence="2 3">CBS 962.96</strain>
    </source>
</reference>
<organism evidence="2 3">
    <name type="scientific">Dendrothele bispora (strain CBS 962.96)</name>
    <dbReference type="NCBI Taxonomy" id="1314807"/>
    <lineage>
        <taxon>Eukaryota</taxon>
        <taxon>Fungi</taxon>
        <taxon>Dikarya</taxon>
        <taxon>Basidiomycota</taxon>
        <taxon>Agaricomycotina</taxon>
        <taxon>Agaricomycetes</taxon>
        <taxon>Agaricomycetidae</taxon>
        <taxon>Agaricales</taxon>
        <taxon>Agaricales incertae sedis</taxon>
        <taxon>Dendrothele</taxon>
    </lineage>
</organism>